<feature type="non-terminal residue" evidence="1">
    <location>
        <position position="1"/>
    </location>
</feature>
<gene>
    <name evidence="1" type="ORF">PFISCL1PPCAC_12146</name>
</gene>
<accession>A0AAV5VR74</accession>
<evidence type="ECO:0000313" key="1">
    <source>
        <dbReference type="EMBL" id="GMT20849.1"/>
    </source>
</evidence>
<evidence type="ECO:0000313" key="2">
    <source>
        <dbReference type="Proteomes" id="UP001432322"/>
    </source>
</evidence>
<feature type="non-terminal residue" evidence="1">
    <location>
        <position position="81"/>
    </location>
</feature>
<sequence>ELRPNGASLSLRLHYRSSYLPLLFHLDTLNSLDRIVLKTFNLPETTAPSNRGLILESNGKRSLSNYRHTELYRPSPTTMKK</sequence>
<dbReference type="Proteomes" id="UP001432322">
    <property type="component" value="Unassembled WGS sequence"/>
</dbReference>
<reference evidence="1" key="1">
    <citation type="submission" date="2023-10" db="EMBL/GenBank/DDBJ databases">
        <title>Genome assembly of Pristionchus species.</title>
        <authorList>
            <person name="Yoshida K."/>
            <person name="Sommer R.J."/>
        </authorList>
    </citation>
    <scope>NUCLEOTIDE SEQUENCE</scope>
    <source>
        <strain evidence="1">RS5133</strain>
    </source>
</reference>
<organism evidence="1 2">
    <name type="scientific">Pristionchus fissidentatus</name>
    <dbReference type="NCBI Taxonomy" id="1538716"/>
    <lineage>
        <taxon>Eukaryota</taxon>
        <taxon>Metazoa</taxon>
        <taxon>Ecdysozoa</taxon>
        <taxon>Nematoda</taxon>
        <taxon>Chromadorea</taxon>
        <taxon>Rhabditida</taxon>
        <taxon>Rhabditina</taxon>
        <taxon>Diplogasteromorpha</taxon>
        <taxon>Diplogasteroidea</taxon>
        <taxon>Neodiplogasteridae</taxon>
        <taxon>Pristionchus</taxon>
    </lineage>
</organism>
<dbReference type="EMBL" id="BTSY01000003">
    <property type="protein sequence ID" value="GMT20849.1"/>
    <property type="molecule type" value="Genomic_DNA"/>
</dbReference>
<name>A0AAV5VR74_9BILA</name>
<dbReference type="AlphaFoldDB" id="A0AAV5VR74"/>
<comment type="caution">
    <text evidence="1">The sequence shown here is derived from an EMBL/GenBank/DDBJ whole genome shotgun (WGS) entry which is preliminary data.</text>
</comment>
<proteinExistence type="predicted"/>
<keyword evidence="2" id="KW-1185">Reference proteome</keyword>
<protein>
    <submittedName>
        <fullName evidence="1">Uncharacterized protein</fullName>
    </submittedName>
</protein>